<dbReference type="CDD" id="cd06609">
    <property type="entry name" value="STKc_MST3_like"/>
    <property type="match status" value="1"/>
</dbReference>
<evidence type="ECO:0000256" key="7">
    <source>
        <dbReference type="ARBA" id="ARBA00022840"/>
    </source>
</evidence>
<evidence type="ECO:0000256" key="3">
    <source>
        <dbReference type="ARBA" id="ARBA00022527"/>
    </source>
</evidence>
<evidence type="ECO:0000256" key="8">
    <source>
        <dbReference type="ARBA" id="ARBA00047899"/>
    </source>
</evidence>
<evidence type="ECO:0000256" key="4">
    <source>
        <dbReference type="ARBA" id="ARBA00022679"/>
    </source>
</evidence>
<evidence type="ECO:0000256" key="11">
    <source>
        <dbReference type="SAM" id="MobiDB-lite"/>
    </source>
</evidence>
<comment type="catalytic activity">
    <reaction evidence="9">
        <text>L-seryl-[protein] + ATP = O-phospho-L-seryl-[protein] + ADP + H(+)</text>
        <dbReference type="Rhea" id="RHEA:17989"/>
        <dbReference type="Rhea" id="RHEA-COMP:9863"/>
        <dbReference type="Rhea" id="RHEA-COMP:11604"/>
        <dbReference type="ChEBI" id="CHEBI:15378"/>
        <dbReference type="ChEBI" id="CHEBI:29999"/>
        <dbReference type="ChEBI" id="CHEBI:30616"/>
        <dbReference type="ChEBI" id="CHEBI:83421"/>
        <dbReference type="ChEBI" id="CHEBI:456216"/>
        <dbReference type="EC" id="2.7.11.1"/>
    </reaction>
</comment>
<protein>
    <recommendedName>
        <fullName evidence="2">non-specific serine/threonine protein kinase</fullName>
        <ecNumber evidence="2">2.7.11.1</ecNumber>
    </recommendedName>
</protein>
<evidence type="ECO:0000256" key="6">
    <source>
        <dbReference type="ARBA" id="ARBA00022777"/>
    </source>
</evidence>
<dbReference type="OrthoDB" id="248923at2759"/>
<evidence type="ECO:0000313" key="13">
    <source>
        <dbReference type="EMBL" id="TPX67021.1"/>
    </source>
</evidence>
<gene>
    <name evidence="13" type="ORF">CcCBS67573_g07635</name>
</gene>
<dbReference type="EMBL" id="QEAP01000416">
    <property type="protein sequence ID" value="TPX67021.1"/>
    <property type="molecule type" value="Genomic_DNA"/>
</dbReference>
<dbReference type="STRING" id="246404.A0A507ET28"/>
<dbReference type="InterPro" id="IPR011009">
    <property type="entry name" value="Kinase-like_dom_sf"/>
</dbReference>
<proteinExistence type="inferred from homology"/>
<dbReference type="Gene3D" id="3.30.200.20">
    <property type="entry name" value="Phosphorylase Kinase, domain 1"/>
    <property type="match status" value="1"/>
</dbReference>
<dbReference type="SMART" id="SM00220">
    <property type="entry name" value="S_TKc"/>
    <property type="match status" value="1"/>
</dbReference>
<dbReference type="GO" id="GO:0005737">
    <property type="term" value="C:cytoplasm"/>
    <property type="evidence" value="ECO:0007669"/>
    <property type="project" value="TreeGrafter"/>
</dbReference>
<dbReference type="Proteomes" id="UP000320333">
    <property type="component" value="Unassembled WGS sequence"/>
</dbReference>
<dbReference type="InterPro" id="IPR050629">
    <property type="entry name" value="STE20/SPS1-PAK"/>
</dbReference>
<evidence type="ECO:0000256" key="10">
    <source>
        <dbReference type="SAM" id="Coils"/>
    </source>
</evidence>
<dbReference type="PANTHER" id="PTHR48012:SF10">
    <property type="entry name" value="FI20177P1"/>
    <property type="match status" value="1"/>
</dbReference>
<dbReference type="AlphaFoldDB" id="A0A507ET28"/>
<comment type="similarity">
    <text evidence="1">Belongs to the protein kinase superfamily. STE Ser/Thr protein kinase family. STE20 subfamily.</text>
</comment>
<comment type="caution">
    <text evidence="13">The sequence shown here is derived from an EMBL/GenBank/DDBJ whole genome shotgun (WGS) entry which is preliminary data.</text>
</comment>
<keyword evidence="5" id="KW-0547">Nucleotide-binding</keyword>
<keyword evidence="6" id="KW-0418">Kinase</keyword>
<feature type="domain" description="Protein kinase" evidence="12">
    <location>
        <begin position="20"/>
        <end position="270"/>
    </location>
</feature>
<evidence type="ECO:0000256" key="1">
    <source>
        <dbReference type="ARBA" id="ARBA00008874"/>
    </source>
</evidence>
<dbReference type="InterPro" id="IPR000719">
    <property type="entry name" value="Prot_kinase_dom"/>
</dbReference>
<feature type="region of interest" description="Disordered" evidence="11">
    <location>
        <begin position="391"/>
        <end position="414"/>
    </location>
</feature>
<evidence type="ECO:0000313" key="14">
    <source>
        <dbReference type="Proteomes" id="UP000320333"/>
    </source>
</evidence>
<keyword evidence="4" id="KW-0808">Transferase</keyword>
<dbReference type="FunFam" id="1.10.510.10:FF:000499">
    <property type="entry name" value="Serine/threonine-protein kinase KIC1"/>
    <property type="match status" value="1"/>
</dbReference>
<comment type="catalytic activity">
    <reaction evidence="8">
        <text>L-threonyl-[protein] + ATP = O-phospho-L-threonyl-[protein] + ADP + H(+)</text>
        <dbReference type="Rhea" id="RHEA:46608"/>
        <dbReference type="Rhea" id="RHEA-COMP:11060"/>
        <dbReference type="Rhea" id="RHEA-COMP:11605"/>
        <dbReference type="ChEBI" id="CHEBI:15378"/>
        <dbReference type="ChEBI" id="CHEBI:30013"/>
        <dbReference type="ChEBI" id="CHEBI:30616"/>
        <dbReference type="ChEBI" id="CHEBI:61977"/>
        <dbReference type="ChEBI" id="CHEBI:456216"/>
        <dbReference type="EC" id="2.7.11.1"/>
    </reaction>
</comment>
<keyword evidence="14" id="KW-1185">Reference proteome</keyword>
<keyword evidence="7" id="KW-0067">ATP-binding</keyword>
<dbReference type="GO" id="GO:0004674">
    <property type="term" value="F:protein serine/threonine kinase activity"/>
    <property type="evidence" value="ECO:0007669"/>
    <property type="project" value="UniProtKB-KW"/>
</dbReference>
<sequence length="482" mass="53459">MRAASQASKSSRTIDPELIYTKQERIGKGSFGQGFHIESGTPVAIKIIDLDAAEDELEDIQQEINILSQLNSEYITKYYGSYIKKAKLWIVMEYCAGGSCLDLMQSGVFEEVYIATIMKELLKGLEYLHSENKLHRDIKAANVLLSSNGRVKIADFGVSGQLSQTMTIKKMNTFVGTPYWMAPEIIEQAGYDKKADIWSLGITALELANGQPPYADLSPMKALFLIPENAPPRLDGPKFSSGFKDFIKQCLQKNPENRPHASQLLRHKFILAAKSWKDLVELILRHEQYLCGLDEGDSLCSAVDFSLQLDPDDAWDFGTVRPAVPPRPANVPNVPVLARGAQSMSQSSGFDTMGRHSVRPLVGSHLNPSAPPTTPLYRQYNVGGMVGVPTSSPAARAQAPPQNVSYQQPQAQQEPVQLQQQRTPNQHYFDSGVLVDVVLRDLVREGDAPESVALLRRAFQEAEYRSPGLTRSFVELLNKHSK</sequence>
<keyword evidence="3" id="KW-0723">Serine/threonine-protein kinase</keyword>
<reference evidence="13 14" key="1">
    <citation type="journal article" date="2019" name="Sci. Rep.">
        <title>Comparative genomics of chytrid fungi reveal insights into the obligate biotrophic and pathogenic lifestyle of Synchytrium endobioticum.</title>
        <authorList>
            <person name="van de Vossenberg B.T.L.H."/>
            <person name="Warris S."/>
            <person name="Nguyen H.D.T."/>
            <person name="van Gent-Pelzer M.P.E."/>
            <person name="Joly D.L."/>
            <person name="van de Geest H.C."/>
            <person name="Bonants P.J.M."/>
            <person name="Smith D.S."/>
            <person name="Levesque C.A."/>
            <person name="van der Lee T.A.J."/>
        </authorList>
    </citation>
    <scope>NUCLEOTIDE SEQUENCE [LARGE SCALE GENOMIC DNA]</scope>
    <source>
        <strain evidence="13 14">CBS 675.73</strain>
    </source>
</reference>
<dbReference type="PROSITE" id="PS50011">
    <property type="entry name" value="PROTEIN_KINASE_DOM"/>
    <property type="match status" value="1"/>
</dbReference>
<feature type="coiled-coil region" evidence="10">
    <location>
        <begin position="43"/>
        <end position="77"/>
    </location>
</feature>
<dbReference type="Gene3D" id="1.10.510.10">
    <property type="entry name" value="Transferase(Phosphotransferase) domain 1"/>
    <property type="match status" value="1"/>
</dbReference>
<dbReference type="SUPFAM" id="SSF56112">
    <property type="entry name" value="Protein kinase-like (PK-like)"/>
    <property type="match status" value="1"/>
</dbReference>
<evidence type="ECO:0000259" key="12">
    <source>
        <dbReference type="PROSITE" id="PS50011"/>
    </source>
</evidence>
<evidence type="ECO:0000256" key="9">
    <source>
        <dbReference type="ARBA" id="ARBA00048679"/>
    </source>
</evidence>
<dbReference type="GO" id="GO:0005524">
    <property type="term" value="F:ATP binding"/>
    <property type="evidence" value="ECO:0007669"/>
    <property type="project" value="UniProtKB-KW"/>
</dbReference>
<keyword evidence="10" id="KW-0175">Coiled coil</keyword>
<organism evidence="13 14">
    <name type="scientific">Chytriomyces confervae</name>
    <dbReference type="NCBI Taxonomy" id="246404"/>
    <lineage>
        <taxon>Eukaryota</taxon>
        <taxon>Fungi</taxon>
        <taxon>Fungi incertae sedis</taxon>
        <taxon>Chytridiomycota</taxon>
        <taxon>Chytridiomycota incertae sedis</taxon>
        <taxon>Chytridiomycetes</taxon>
        <taxon>Chytridiales</taxon>
        <taxon>Chytriomycetaceae</taxon>
        <taxon>Chytriomyces</taxon>
    </lineage>
</organism>
<dbReference type="Pfam" id="PF00069">
    <property type="entry name" value="Pkinase"/>
    <property type="match status" value="1"/>
</dbReference>
<name>A0A507ET28_9FUNG</name>
<evidence type="ECO:0000256" key="5">
    <source>
        <dbReference type="ARBA" id="ARBA00022741"/>
    </source>
</evidence>
<accession>A0A507ET28</accession>
<evidence type="ECO:0000256" key="2">
    <source>
        <dbReference type="ARBA" id="ARBA00012513"/>
    </source>
</evidence>
<dbReference type="EC" id="2.7.11.1" evidence="2"/>
<dbReference type="PANTHER" id="PTHR48012">
    <property type="entry name" value="STERILE20-LIKE KINASE, ISOFORM B-RELATED"/>
    <property type="match status" value="1"/>
</dbReference>